<gene>
    <name evidence="2" type="ORF">BHK69_24370</name>
</gene>
<feature type="chain" id="PRO_5009100095" description="Ca-activated chloride channel family protein" evidence="1">
    <location>
        <begin position="23"/>
        <end position="207"/>
    </location>
</feature>
<evidence type="ECO:0000313" key="3">
    <source>
        <dbReference type="Proteomes" id="UP000094969"/>
    </source>
</evidence>
<evidence type="ECO:0000313" key="2">
    <source>
        <dbReference type="EMBL" id="AOO83160.1"/>
    </source>
</evidence>
<sequence length="207" mass="21495">MIRLLQITSGLVLLLAPAFALAQSGPGRPGPGLSASRTIMAGSMLGVAISNAPDKARLAIARPDDAATRAIIVAELSGRPSASLQTPGDAGSYELRLTQDRDGAPVILLRQPLVTTPASATLSAPARVARGNGLPVRGIGPNGEQDRVVIARKDAAADAAGPSFFPAENIEATLEAPETPGTYELRYVMHAPLAEHRILARQEITVE</sequence>
<feature type="signal peptide" evidence="1">
    <location>
        <begin position="1"/>
        <end position="22"/>
    </location>
</feature>
<dbReference type="STRING" id="1526658.BHK69_24370"/>
<evidence type="ECO:0000256" key="1">
    <source>
        <dbReference type="SAM" id="SignalP"/>
    </source>
</evidence>
<keyword evidence="1" id="KW-0732">Signal</keyword>
<dbReference type="EMBL" id="CP017147">
    <property type="protein sequence ID" value="AOO83160.1"/>
    <property type="molecule type" value="Genomic_DNA"/>
</dbReference>
<keyword evidence="3" id="KW-1185">Reference proteome</keyword>
<dbReference type="AlphaFoldDB" id="A0A1D7U6Z7"/>
<reference evidence="2 3" key="1">
    <citation type="journal article" date="2015" name="Antonie Van Leeuwenhoek">
        <title>Bosea vaviloviae sp. nov., a new species of slow-growing rhizobia isolated from nodules of the relict species Vavilovia formosa (Stev.) Fed.</title>
        <authorList>
            <person name="Safronova V.I."/>
            <person name="Kuznetsova I.G."/>
            <person name="Sazanova A.L."/>
            <person name="Kimeklis A.K."/>
            <person name="Belimov A.A."/>
            <person name="Andronov E.E."/>
            <person name="Pinaev A.G."/>
            <person name="Chizhevskaya E.P."/>
            <person name="Pukhaev A.R."/>
            <person name="Popov K.P."/>
            <person name="Willems A."/>
            <person name="Tikhonovich I.A."/>
        </authorList>
    </citation>
    <scope>NUCLEOTIDE SEQUENCE [LARGE SCALE GENOMIC DNA]</scope>
    <source>
        <strain evidence="2 3">Vaf18</strain>
    </source>
</reference>
<dbReference type="RefSeq" id="WP_069692361.1">
    <property type="nucleotide sequence ID" value="NZ_CP017147.1"/>
</dbReference>
<dbReference type="Proteomes" id="UP000094969">
    <property type="component" value="Chromosome"/>
</dbReference>
<accession>A0A1D7U6Z7</accession>
<evidence type="ECO:0008006" key="4">
    <source>
        <dbReference type="Google" id="ProtNLM"/>
    </source>
</evidence>
<dbReference type="OrthoDB" id="9783818at2"/>
<protein>
    <recommendedName>
        <fullName evidence="4">Ca-activated chloride channel family protein</fullName>
    </recommendedName>
</protein>
<dbReference type="KEGG" id="bvv:BHK69_24370"/>
<organism evidence="2 3">
    <name type="scientific">Bosea vaviloviae</name>
    <dbReference type="NCBI Taxonomy" id="1526658"/>
    <lineage>
        <taxon>Bacteria</taxon>
        <taxon>Pseudomonadati</taxon>
        <taxon>Pseudomonadota</taxon>
        <taxon>Alphaproteobacteria</taxon>
        <taxon>Hyphomicrobiales</taxon>
        <taxon>Boseaceae</taxon>
        <taxon>Bosea</taxon>
    </lineage>
</organism>
<proteinExistence type="predicted"/>
<name>A0A1D7U6Z7_9HYPH</name>